<evidence type="ECO:0000313" key="2">
    <source>
        <dbReference type="EMBL" id="GBL77866.1"/>
    </source>
</evidence>
<name>A0A4Y2AE18_ARAVE</name>
<keyword evidence="3" id="KW-1185">Reference proteome</keyword>
<dbReference type="AlphaFoldDB" id="A0A4Y2AE18"/>
<dbReference type="EMBL" id="BGPR01080235">
    <property type="protein sequence ID" value="GBL77866.1"/>
    <property type="molecule type" value="Genomic_DNA"/>
</dbReference>
<proteinExistence type="predicted"/>
<feature type="non-terminal residue" evidence="1">
    <location>
        <position position="84"/>
    </location>
</feature>
<organism evidence="1 3">
    <name type="scientific">Araneus ventricosus</name>
    <name type="common">Orbweaver spider</name>
    <name type="synonym">Epeira ventricosa</name>
    <dbReference type="NCBI Taxonomy" id="182803"/>
    <lineage>
        <taxon>Eukaryota</taxon>
        <taxon>Metazoa</taxon>
        <taxon>Ecdysozoa</taxon>
        <taxon>Arthropoda</taxon>
        <taxon>Chelicerata</taxon>
        <taxon>Arachnida</taxon>
        <taxon>Araneae</taxon>
        <taxon>Araneomorphae</taxon>
        <taxon>Entelegynae</taxon>
        <taxon>Araneoidea</taxon>
        <taxon>Araneidae</taxon>
        <taxon>Araneus</taxon>
    </lineage>
</organism>
<accession>A0A4Y2AE18</accession>
<protein>
    <submittedName>
        <fullName evidence="1">Uncharacterized protein</fullName>
    </submittedName>
</protein>
<sequence>MILAHVKIDVESQTSFYCGQLLMFGERVLAQVSSSSSDPNDEIHPKIAPMFKAILTNLSALSQNNVAPHQNSNWNLRVYGPTKI</sequence>
<reference evidence="1 3" key="1">
    <citation type="journal article" date="2019" name="Sci. Rep.">
        <title>Orb-weaving spider Araneus ventricosus genome elucidates the spidroin gene catalogue.</title>
        <authorList>
            <person name="Kono N."/>
            <person name="Nakamura H."/>
            <person name="Ohtoshi R."/>
            <person name="Moran D.A.P."/>
            <person name="Shinohara A."/>
            <person name="Yoshida Y."/>
            <person name="Fujiwara M."/>
            <person name="Mori M."/>
            <person name="Tomita M."/>
            <person name="Arakawa K."/>
        </authorList>
    </citation>
    <scope>NUCLEOTIDE SEQUENCE [LARGE SCALE GENOMIC DNA]</scope>
</reference>
<evidence type="ECO:0000313" key="3">
    <source>
        <dbReference type="Proteomes" id="UP000499080"/>
    </source>
</evidence>
<dbReference type="Proteomes" id="UP000499080">
    <property type="component" value="Unassembled WGS sequence"/>
</dbReference>
<comment type="caution">
    <text evidence="1">The sequence shown here is derived from an EMBL/GenBank/DDBJ whole genome shotgun (WGS) entry which is preliminary data.</text>
</comment>
<evidence type="ECO:0000313" key="1">
    <source>
        <dbReference type="EMBL" id="GBL77847.1"/>
    </source>
</evidence>
<dbReference type="EMBL" id="BGPR01080231">
    <property type="protein sequence ID" value="GBL77847.1"/>
    <property type="molecule type" value="Genomic_DNA"/>
</dbReference>
<gene>
    <name evidence="1" type="ORF">AVEN_211654_1</name>
    <name evidence="2" type="ORF">AVEN_267789_1</name>
</gene>